<name>A0AAV5TF93_9BILA</name>
<organism evidence="1 2">
    <name type="scientific">Pristionchus entomophagus</name>
    <dbReference type="NCBI Taxonomy" id="358040"/>
    <lineage>
        <taxon>Eukaryota</taxon>
        <taxon>Metazoa</taxon>
        <taxon>Ecdysozoa</taxon>
        <taxon>Nematoda</taxon>
        <taxon>Chromadorea</taxon>
        <taxon>Rhabditida</taxon>
        <taxon>Rhabditina</taxon>
        <taxon>Diplogasteromorpha</taxon>
        <taxon>Diplogasteroidea</taxon>
        <taxon>Neodiplogasteridae</taxon>
        <taxon>Pristionchus</taxon>
    </lineage>
</organism>
<sequence>EPGASPPDFTLYVVRSGAANYDTRVYTRPQQRVNCSKRFVTILTDQPGLRVAGIAGDDAVSSLDMSPSDFVLLDTMDWFTEVRSLHNAERTSVVIRGPIATVDFGADEGINSVTLDYEYLTKPSTDLGSSTVIVSP</sequence>
<evidence type="ECO:0000313" key="2">
    <source>
        <dbReference type="Proteomes" id="UP001432027"/>
    </source>
</evidence>
<dbReference type="AlphaFoldDB" id="A0AAV5TF93"/>
<evidence type="ECO:0000313" key="1">
    <source>
        <dbReference type="EMBL" id="GMS91888.1"/>
    </source>
</evidence>
<keyword evidence="2" id="KW-1185">Reference proteome</keyword>
<protein>
    <submittedName>
        <fullName evidence="1">Uncharacterized protein</fullName>
    </submittedName>
</protein>
<dbReference type="EMBL" id="BTSX01000004">
    <property type="protein sequence ID" value="GMS91888.1"/>
    <property type="molecule type" value="Genomic_DNA"/>
</dbReference>
<gene>
    <name evidence="1" type="ORF">PENTCL1PPCAC_14063</name>
</gene>
<feature type="non-terminal residue" evidence="1">
    <location>
        <position position="136"/>
    </location>
</feature>
<dbReference type="Proteomes" id="UP001432027">
    <property type="component" value="Unassembled WGS sequence"/>
</dbReference>
<comment type="caution">
    <text evidence="1">The sequence shown here is derived from an EMBL/GenBank/DDBJ whole genome shotgun (WGS) entry which is preliminary data.</text>
</comment>
<accession>A0AAV5TF93</accession>
<reference evidence="1" key="1">
    <citation type="submission" date="2023-10" db="EMBL/GenBank/DDBJ databases">
        <title>Genome assembly of Pristionchus species.</title>
        <authorList>
            <person name="Yoshida K."/>
            <person name="Sommer R.J."/>
        </authorList>
    </citation>
    <scope>NUCLEOTIDE SEQUENCE</scope>
    <source>
        <strain evidence="1">RS0144</strain>
    </source>
</reference>
<proteinExistence type="predicted"/>
<feature type="non-terminal residue" evidence="1">
    <location>
        <position position="1"/>
    </location>
</feature>